<gene>
    <name evidence="2" type="ORF">SAMN06269250_4736</name>
</gene>
<sequence>MSISVCIATYNGALFIERQLSSILIQLSVDDEVIISDDNSVDSTCQIINSLQDPRIRLLKNTHKSGPVGNFENALRTALGNIIFLADQDDEWLPGKVNETIALLEDYDLVLSDCQVVDKKGKLIYESFFHYRNSKPGFWRNLYKNSYNGCCMAFRRDVLDYALPFPSAIHMHDWWIGLLVEAKGRTYFYNKPLINYTRHGSNASPTSEEGYSFQVKIVNRLLLFVSVAKRLWG</sequence>
<dbReference type="SUPFAM" id="SSF53448">
    <property type="entry name" value="Nucleotide-diphospho-sugar transferases"/>
    <property type="match status" value="1"/>
</dbReference>
<organism evidence="2 3">
    <name type="scientific">Spirosoma fluviale</name>
    <dbReference type="NCBI Taxonomy" id="1597977"/>
    <lineage>
        <taxon>Bacteria</taxon>
        <taxon>Pseudomonadati</taxon>
        <taxon>Bacteroidota</taxon>
        <taxon>Cytophagia</taxon>
        <taxon>Cytophagales</taxon>
        <taxon>Cytophagaceae</taxon>
        <taxon>Spirosoma</taxon>
    </lineage>
</organism>
<name>A0A286GHT6_9BACT</name>
<dbReference type="CDD" id="cd04196">
    <property type="entry name" value="GT_2_like_d"/>
    <property type="match status" value="1"/>
</dbReference>
<dbReference type="OrthoDB" id="9802649at2"/>
<keyword evidence="3" id="KW-1185">Reference proteome</keyword>
<dbReference type="InterPro" id="IPR001173">
    <property type="entry name" value="Glyco_trans_2-like"/>
</dbReference>
<dbReference type="InterPro" id="IPR050834">
    <property type="entry name" value="Glycosyltransf_2"/>
</dbReference>
<proteinExistence type="predicted"/>
<evidence type="ECO:0000313" key="3">
    <source>
        <dbReference type="Proteomes" id="UP000219452"/>
    </source>
</evidence>
<dbReference type="Pfam" id="PF00535">
    <property type="entry name" value="Glycos_transf_2"/>
    <property type="match status" value="1"/>
</dbReference>
<dbReference type="RefSeq" id="WP_097128998.1">
    <property type="nucleotide sequence ID" value="NZ_OCNH01000004.1"/>
</dbReference>
<dbReference type="GO" id="GO:0016740">
    <property type="term" value="F:transferase activity"/>
    <property type="evidence" value="ECO:0007669"/>
    <property type="project" value="UniProtKB-KW"/>
</dbReference>
<dbReference type="Gene3D" id="3.90.550.10">
    <property type="entry name" value="Spore Coat Polysaccharide Biosynthesis Protein SpsA, Chain A"/>
    <property type="match status" value="1"/>
</dbReference>
<accession>A0A286GHT6</accession>
<feature type="domain" description="Glycosyltransferase 2-like" evidence="1">
    <location>
        <begin position="4"/>
        <end position="159"/>
    </location>
</feature>
<evidence type="ECO:0000259" key="1">
    <source>
        <dbReference type="Pfam" id="PF00535"/>
    </source>
</evidence>
<dbReference type="PANTHER" id="PTHR43685">
    <property type="entry name" value="GLYCOSYLTRANSFERASE"/>
    <property type="match status" value="1"/>
</dbReference>
<dbReference type="InterPro" id="IPR029044">
    <property type="entry name" value="Nucleotide-diphossugar_trans"/>
</dbReference>
<reference evidence="3" key="1">
    <citation type="submission" date="2017-09" db="EMBL/GenBank/DDBJ databases">
        <authorList>
            <person name="Varghese N."/>
            <person name="Submissions S."/>
        </authorList>
    </citation>
    <scope>NUCLEOTIDE SEQUENCE [LARGE SCALE GENOMIC DNA]</scope>
    <source>
        <strain evidence="3">DSM 29961</strain>
    </source>
</reference>
<dbReference type="Proteomes" id="UP000219452">
    <property type="component" value="Unassembled WGS sequence"/>
</dbReference>
<dbReference type="AlphaFoldDB" id="A0A286GHT6"/>
<keyword evidence="2" id="KW-0808">Transferase</keyword>
<evidence type="ECO:0000313" key="2">
    <source>
        <dbReference type="EMBL" id="SOD95078.1"/>
    </source>
</evidence>
<dbReference type="EMBL" id="OCNH01000004">
    <property type="protein sequence ID" value="SOD95078.1"/>
    <property type="molecule type" value="Genomic_DNA"/>
</dbReference>
<protein>
    <submittedName>
        <fullName evidence="2">Glycosyl transferase family 2</fullName>
    </submittedName>
</protein>
<dbReference type="PANTHER" id="PTHR43685:SF11">
    <property type="entry name" value="GLYCOSYLTRANSFERASE TAGX-RELATED"/>
    <property type="match status" value="1"/>
</dbReference>